<keyword evidence="2" id="KW-1185">Reference proteome</keyword>
<protein>
    <recommendedName>
        <fullName evidence="3">HEAT repeat domain-containing protein</fullName>
    </recommendedName>
</protein>
<reference evidence="2" key="1">
    <citation type="journal article" date="2019" name="Int. J. Syst. Evol. Microbiol.">
        <title>The Global Catalogue of Microorganisms (GCM) 10K type strain sequencing project: providing services to taxonomists for standard genome sequencing and annotation.</title>
        <authorList>
            <consortium name="The Broad Institute Genomics Platform"/>
            <consortium name="The Broad Institute Genome Sequencing Center for Infectious Disease"/>
            <person name="Wu L."/>
            <person name="Ma J."/>
        </authorList>
    </citation>
    <scope>NUCLEOTIDE SEQUENCE [LARGE SCALE GENOMIC DNA]</scope>
    <source>
        <strain evidence="2">JCM 17919</strain>
    </source>
</reference>
<dbReference type="Proteomes" id="UP001501725">
    <property type="component" value="Unassembled WGS sequence"/>
</dbReference>
<comment type="caution">
    <text evidence="1">The sequence shown here is derived from an EMBL/GenBank/DDBJ whole genome shotgun (WGS) entry which is preliminary data.</text>
</comment>
<accession>A0ABP8G542</accession>
<dbReference type="EMBL" id="BAABGY010000001">
    <property type="protein sequence ID" value="GAA4317542.1"/>
    <property type="molecule type" value="Genomic_DNA"/>
</dbReference>
<proteinExistence type="predicted"/>
<gene>
    <name evidence="1" type="ORF">GCM10023184_01260</name>
</gene>
<dbReference type="RefSeq" id="WP_345252641.1">
    <property type="nucleotide sequence ID" value="NZ_BAABGY010000001.1"/>
</dbReference>
<sequence>MTDVYDFGLAPDPATEKHATLSRLNKKTEPYRALLSELIDTAFRVKTRRAVDEADLAVWERGLSAPHVDVFSHYTGRFVSALSHELPSVQEWLIGFVAHPSAKVRLNLVTIMLHHPNDRVLDTVLAAGLADKSATVRAKAADVIERVERTHFAERLPALIAAETSDKAKETMEHCLYWLTHDYQVYDRTERGYSIWVKVATGMTGRTISEAEYQDLEKTVARIRAEHDELYG</sequence>
<organism evidence="1 2">
    <name type="scientific">Flaviaesturariibacter amylovorans</name>
    <dbReference type="NCBI Taxonomy" id="1084520"/>
    <lineage>
        <taxon>Bacteria</taxon>
        <taxon>Pseudomonadati</taxon>
        <taxon>Bacteroidota</taxon>
        <taxon>Chitinophagia</taxon>
        <taxon>Chitinophagales</taxon>
        <taxon>Chitinophagaceae</taxon>
        <taxon>Flaviaestuariibacter</taxon>
    </lineage>
</organism>
<evidence type="ECO:0000313" key="2">
    <source>
        <dbReference type="Proteomes" id="UP001501725"/>
    </source>
</evidence>
<evidence type="ECO:0000313" key="1">
    <source>
        <dbReference type="EMBL" id="GAA4317542.1"/>
    </source>
</evidence>
<name>A0ABP8G542_9BACT</name>
<evidence type="ECO:0008006" key="3">
    <source>
        <dbReference type="Google" id="ProtNLM"/>
    </source>
</evidence>